<dbReference type="Pfam" id="PF04504">
    <property type="entry name" value="GeBP-like_DBD"/>
    <property type="match status" value="1"/>
</dbReference>
<protein>
    <recommendedName>
        <fullName evidence="4">2-isopropylmalate synthase LeuA allosteric (dimerisation) domain-containing protein</fullName>
    </recommendedName>
</protein>
<feature type="region of interest" description="Disordered" evidence="3">
    <location>
        <begin position="118"/>
        <end position="158"/>
    </location>
</feature>
<proteinExistence type="inferred from homology"/>
<evidence type="ECO:0000313" key="6">
    <source>
        <dbReference type="Proteomes" id="UP000306102"/>
    </source>
</evidence>
<comment type="similarity">
    <text evidence="1">Belongs to the GeBP family.</text>
</comment>
<evidence type="ECO:0000259" key="4">
    <source>
        <dbReference type="SMART" id="SM00917"/>
    </source>
</evidence>
<dbReference type="GO" id="GO:0009098">
    <property type="term" value="P:L-leucine biosynthetic process"/>
    <property type="evidence" value="ECO:0007669"/>
    <property type="project" value="InterPro"/>
</dbReference>
<evidence type="ECO:0000313" key="5">
    <source>
        <dbReference type="EMBL" id="THG09710.1"/>
    </source>
</evidence>
<keyword evidence="6" id="KW-1185">Reference proteome</keyword>
<dbReference type="InterPro" id="IPR013709">
    <property type="entry name" value="2-isopropylmalate_synth_dimer"/>
</dbReference>
<evidence type="ECO:0000256" key="2">
    <source>
        <dbReference type="ARBA" id="ARBA00022679"/>
    </source>
</evidence>
<feature type="compositionally biased region" description="Basic and acidic residues" evidence="3">
    <location>
        <begin position="145"/>
        <end position="158"/>
    </location>
</feature>
<dbReference type="Proteomes" id="UP000306102">
    <property type="component" value="Unassembled WGS sequence"/>
</dbReference>
<keyword evidence="2" id="KW-0808">Transferase</keyword>
<dbReference type="Pfam" id="PF08502">
    <property type="entry name" value="LeuA_dimer"/>
    <property type="match status" value="1"/>
</dbReference>
<dbReference type="SUPFAM" id="SSF110921">
    <property type="entry name" value="2-isopropylmalate synthase LeuA, allosteric (dimerisation) domain"/>
    <property type="match status" value="1"/>
</dbReference>
<dbReference type="InterPro" id="IPR036230">
    <property type="entry name" value="LeuA_allosteric_dom_sf"/>
</dbReference>
<dbReference type="AlphaFoldDB" id="A0A4S4E1L6"/>
<reference evidence="5 6" key="1">
    <citation type="journal article" date="2018" name="Proc. Natl. Acad. Sci. U.S.A.">
        <title>Draft genome sequence of Camellia sinensis var. sinensis provides insights into the evolution of the tea genome and tea quality.</title>
        <authorList>
            <person name="Wei C."/>
            <person name="Yang H."/>
            <person name="Wang S."/>
            <person name="Zhao J."/>
            <person name="Liu C."/>
            <person name="Gao L."/>
            <person name="Xia E."/>
            <person name="Lu Y."/>
            <person name="Tai Y."/>
            <person name="She G."/>
            <person name="Sun J."/>
            <person name="Cao H."/>
            <person name="Tong W."/>
            <person name="Gao Q."/>
            <person name="Li Y."/>
            <person name="Deng W."/>
            <person name="Jiang X."/>
            <person name="Wang W."/>
            <person name="Chen Q."/>
            <person name="Zhang S."/>
            <person name="Li H."/>
            <person name="Wu J."/>
            <person name="Wang P."/>
            <person name="Li P."/>
            <person name="Shi C."/>
            <person name="Zheng F."/>
            <person name="Jian J."/>
            <person name="Huang B."/>
            <person name="Shan D."/>
            <person name="Shi M."/>
            <person name="Fang C."/>
            <person name="Yue Y."/>
            <person name="Li F."/>
            <person name="Li D."/>
            <person name="Wei S."/>
            <person name="Han B."/>
            <person name="Jiang C."/>
            <person name="Yin Y."/>
            <person name="Xia T."/>
            <person name="Zhang Z."/>
            <person name="Bennetzen J.L."/>
            <person name="Zhao S."/>
            <person name="Wan X."/>
        </authorList>
    </citation>
    <scope>NUCLEOTIDE SEQUENCE [LARGE SCALE GENOMIC DNA]</scope>
    <source>
        <strain evidence="6">cv. Shuchazao</strain>
        <tissue evidence="5">Leaf</tissue>
    </source>
</reference>
<dbReference type="SMART" id="SM00917">
    <property type="entry name" value="LeuA_dimer"/>
    <property type="match status" value="1"/>
</dbReference>
<evidence type="ECO:0000256" key="1">
    <source>
        <dbReference type="ARBA" id="ARBA00010820"/>
    </source>
</evidence>
<organism evidence="5 6">
    <name type="scientific">Camellia sinensis var. sinensis</name>
    <name type="common">China tea</name>
    <dbReference type="NCBI Taxonomy" id="542762"/>
    <lineage>
        <taxon>Eukaryota</taxon>
        <taxon>Viridiplantae</taxon>
        <taxon>Streptophyta</taxon>
        <taxon>Embryophyta</taxon>
        <taxon>Tracheophyta</taxon>
        <taxon>Spermatophyta</taxon>
        <taxon>Magnoliopsida</taxon>
        <taxon>eudicotyledons</taxon>
        <taxon>Gunneridae</taxon>
        <taxon>Pentapetalae</taxon>
        <taxon>asterids</taxon>
        <taxon>Ericales</taxon>
        <taxon>Theaceae</taxon>
        <taxon>Camellia</taxon>
    </lineage>
</organism>
<dbReference type="InterPro" id="IPR053932">
    <property type="entry name" value="GeBP-like_DBD"/>
</dbReference>
<dbReference type="EMBL" id="SDRB02008299">
    <property type="protein sequence ID" value="THG09710.1"/>
    <property type="molecule type" value="Genomic_DNA"/>
</dbReference>
<dbReference type="Gene3D" id="3.30.160.270">
    <property type="match status" value="1"/>
</dbReference>
<accession>A0A4S4E1L6</accession>
<dbReference type="STRING" id="542762.A0A4S4E1L6"/>
<name>A0A4S4E1L6_CAMSN</name>
<dbReference type="GO" id="GO:0003852">
    <property type="term" value="F:2-isopropylmalate synthase activity"/>
    <property type="evidence" value="ECO:0007669"/>
    <property type="project" value="InterPro"/>
</dbReference>
<evidence type="ECO:0000256" key="3">
    <source>
        <dbReference type="SAM" id="MobiDB-lite"/>
    </source>
</evidence>
<feature type="domain" description="2-isopropylmalate synthase LeuA allosteric (dimerisation)" evidence="4">
    <location>
        <begin position="1"/>
        <end position="108"/>
    </location>
</feature>
<gene>
    <name evidence="5" type="ORF">TEA_012223</name>
</gene>
<sequence length="217" mass="23988">MATVKLIDAEGEEHIACANGTGPVDSAYKAVDHIVKVPVTLLEYSMNAVTEGIDAIATTRVLIRGDNNHTSTNASEETVRHTFSGTGAGMDIVISSVRAYINALNKMLGFRNQPELKDINSPPDLPAKIPFKNSVEEGNSQNRAKNGDHDEEKPRNDLNNDEITILKSILDNSKNGVYPFHNFPALHDFLKNSLQIDVHPRDLNDEISKLREKYINI</sequence>
<comment type="caution">
    <text evidence="5">The sequence shown here is derived from an EMBL/GenBank/DDBJ whole genome shotgun (WGS) entry which is preliminary data.</text>
</comment>